<dbReference type="Gene3D" id="4.10.240.10">
    <property type="entry name" value="Zn(2)-C6 fungal-type DNA-binding domain"/>
    <property type="match status" value="1"/>
</dbReference>
<sequence length="435" mass="49330">DCKVCTRRRIRCDRTMPFCLKCMKRNIECPGYGRNLRWANAVAVRGRFKGMQYPKDPSQTNELANGLSVPWSKVAETIAKMASGAPNAGQIEHLVSYYSRKIAGNMIWVDSPSNSYRRLVVPRAKSSPIILLAILAVSAEHMAAIEPSLLSFAPKACDIVVSHITKELSRLTGCFDHQKPRDILDLKTVEWILASMLILSNYECIGVTSAAWCSHRLGARLLVNRFSDSIAEASELFRFLRAQFGIHDVLASTTTCVYMGTDDVVLPKQGDPEALLSEYMRLIHKLTIYVTNKTSQSIPHPAALRMEFEKARGLTLMNASTSALLYDESTRLTFVHLVEVYHLAAQLYAYRCVYNFASENAEISYTTQQLFERLQSCASNDALIQHLTWPVFIAGTECYYCEERQNLVLKWYRDIINKTGFRNYEVVVSFMKQLW</sequence>
<keyword evidence="5" id="KW-1185">Reference proteome</keyword>
<dbReference type="HOGENOM" id="CLU_036330_1_0_1"/>
<dbReference type="VEuPathDB" id="FungiDB:TRIVIDRAFT_135459"/>
<protein>
    <recommendedName>
        <fullName evidence="3">Zn(2)-C6 fungal-type domain-containing protein</fullName>
    </recommendedName>
</protein>
<evidence type="ECO:0000259" key="3">
    <source>
        <dbReference type="PROSITE" id="PS50048"/>
    </source>
</evidence>
<reference evidence="4 5" key="1">
    <citation type="journal article" date="2011" name="Genome Biol.">
        <title>Comparative genome sequence analysis underscores mycoparasitism as the ancestral life style of Trichoderma.</title>
        <authorList>
            <person name="Kubicek C.P."/>
            <person name="Herrera-Estrella A."/>
            <person name="Seidl-Seiboth V."/>
            <person name="Martinez D.A."/>
            <person name="Druzhinina I.S."/>
            <person name="Thon M."/>
            <person name="Zeilinger S."/>
            <person name="Casas-Flores S."/>
            <person name="Horwitz B.A."/>
            <person name="Mukherjee P.K."/>
            <person name="Mukherjee M."/>
            <person name="Kredics L."/>
            <person name="Alcaraz L.D."/>
            <person name="Aerts A."/>
            <person name="Antal Z."/>
            <person name="Atanasova L."/>
            <person name="Cervantes-Badillo M.G."/>
            <person name="Challacombe J."/>
            <person name="Chertkov O."/>
            <person name="McCluskey K."/>
            <person name="Coulpier F."/>
            <person name="Deshpande N."/>
            <person name="von Doehren H."/>
            <person name="Ebbole D.J."/>
            <person name="Esquivel-Naranjo E.U."/>
            <person name="Fekete E."/>
            <person name="Flipphi M."/>
            <person name="Glaser F."/>
            <person name="Gomez-Rodriguez E.Y."/>
            <person name="Gruber S."/>
            <person name="Han C."/>
            <person name="Henrissat B."/>
            <person name="Hermosa R."/>
            <person name="Hernandez-Onate M."/>
            <person name="Karaffa L."/>
            <person name="Kosti I."/>
            <person name="Le Crom S."/>
            <person name="Lindquist E."/>
            <person name="Lucas S."/>
            <person name="Luebeck M."/>
            <person name="Luebeck P.S."/>
            <person name="Margeot A."/>
            <person name="Metz B."/>
            <person name="Misra M."/>
            <person name="Nevalainen H."/>
            <person name="Omann M."/>
            <person name="Packer N."/>
            <person name="Perrone G."/>
            <person name="Uresti-Rivera E.E."/>
            <person name="Salamov A."/>
            <person name="Schmoll M."/>
            <person name="Seiboth B."/>
            <person name="Shapiro H."/>
            <person name="Sukno S."/>
            <person name="Tamayo-Ramos J.A."/>
            <person name="Tisch D."/>
            <person name="Wiest A."/>
            <person name="Wilkinson H.H."/>
            <person name="Zhang M."/>
            <person name="Coutinho P.M."/>
            <person name="Kenerley C.M."/>
            <person name="Monte E."/>
            <person name="Baker S.E."/>
            <person name="Grigoriev I.V."/>
        </authorList>
    </citation>
    <scope>NUCLEOTIDE SEQUENCE [LARGE SCALE GENOMIC DNA]</scope>
    <source>
        <strain evidence="5">Gv29-8 / FGSC 10586</strain>
    </source>
</reference>
<accession>G9MUK5</accession>
<dbReference type="Pfam" id="PF11951">
    <property type="entry name" value="Fungal_trans_2"/>
    <property type="match status" value="1"/>
</dbReference>
<evidence type="ECO:0000313" key="4">
    <source>
        <dbReference type="EMBL" id="EHK21884.1"/>
    </source>
</evidence>
<evidence type="ECO:0000313" key="5">
    <source>
        <dbReference type="Proteomes" id="UP000007115"/>
    </source>
</evidence>
<feature type="non-terminal residue" evidence="4">
    <location>
        <position position="435"/>
    </location>
</feature>
<dbReference type="AlphaFoldDB" id="G9MUK5"/>
<dbReference type="OrthoDB" id="3251668at2759"/>
<dbReference type="Proteomes" id="UP000007115">
    <property type="component" value="Unassembled WGS sequence"/>
</dbReference>
<dbReference type="eggNOG" id="ENOG502SK6R">
    <property type="taxonomic scope" value="Eukaryota"/>
</dbReference>
<proteinExistence type="predicted"/>
<dbReference type="RefSeq" id="XP_013956077.1">
    <property type="nucleotide sequence ID" value="XM_014100602.1"/>
</dbReference>
<comment type="subcellular location">
    <subcellularLocation>
        <location evidence="1">Nucleus</location>
    </subcellularLocation>
</comment>
<dbReference type="GO" id="GO:0000976">
    <property type="term" value="F:transcription cis-regulatory region binding"/>
    <property type="evidence" value="ECO:0007669"/>
    <property type="project" value="TreeGrafter"/>
</dbReference>
<dbReference type="CDD" id="cd00067">
    <property type="entry name" value="GAL4"/>
    <property type="match status" value="1"/>
</dbReference>
<feature type="non-terminal residue" evidence="4">
    <location>
        <position position="1"/>
    </location>
</feature>
<comment type="caution">
    <text evidence="4">The sequence shown here is derived from an EMBL/GenBank/DDBJ whole genome shotgun (WGS) entry which is preliminary data.</text>
</comment>
<dbReference type="STRING" id="413071.G9MUK5"/>
<evidence type="ECO:0000256" key="1">
    <source>
        <dbReference type="ARBA" id="ARBA00004123"/>
    </source>
</evidence>
<organism evidence="4 5">
    <name type="scientific">Hypocrea virens (strain Gv29-8 / FGSC 10586)</name>
    <name type="common">Gliocladium virens</name>
    <name type="synonym">Trichoderma virens</name>
    <dbReference type="NCBI Taxonomy" id="413071"/>
    <lineage>
        <taxon>Eukaryota</taxon>
        <taxon>Fungi</taxon>
        <taxon>Dikarya</taxon>
        <taxon>Ascomycota</taxon>
        <taxon>Pezizomycotina</taxon>
        <taxon>Sordariomycetes</taxon>
        <taxon>Hypocreomycetidae</taxon>
        <taxon>Hypocreales</taxon>
        <taxon>Hypocreaceae</taxon>
        <taxon>Trichoderma</taxon>
    </lineage>
</organism>
<dbReference type="GO" id="GO:0005634">
    <property type="term" value="C:nucleus"/>
    <property type="evidence" value="ECO:0007669"/>
    <property type="project" value="UniProtKB-SubCell"/>
</dbReference>
<dbReference type="PANTHER" id="PTHR37534:SF49">
    <property type="entry name" value="LYSINE BIOSYNTHESIS REGULATORY PROTEIN LYS14"/>
    <property type="match status" value="1"/>
</dbReference>
<evidence type="ECO:0000256" key="2">
    <source>
        <dbReference type="ARBA" id="ARBA00023242"/>
    </source>
</evidence>
<name>G9MUK5_HYPVG</name>
<dbReference type="Pfam" id="PF00172">
    <property type="entry name" value="Zn_clus"/>
    <property type="match status" value="1"/>
</dbReference>
<dbReference type="SUPFAM" id="SSF57701">
    <property type="entry name" value="Zn2/Cys6 DNA-binding domain"/>
    <property type="match status" value="1"/>
</dbReference>
<keyword evidence="2" id="KW-0539">Nucleus</keyword>
<dbReference type="InterPro" id="IPR036864">
    <property type="entry name" value="Zn2-C6_fun-type_DNA-bd_sf"/>
</dbReference>
<dbReference type="InParanoid" id="G9MUK5"/>
<dbReference type="GO" id="GO:0000981">
    <property type="term" value="F:DNA-binding transcription factor activity, RNA polymerase II-specific"/>
    <property type="evidence" value="ECO:0007669"/>
    <property type="project" value="InterPro"/>
</dbReference>
<dbReference type="SMART" id="SM00066">
    <property type="entry name" value="GAL4"/>
    <property type="match status" value="1"/>
</dbReference>
<feature type="domain" description="Zn(2)-C6 fungal-type" evidence="3">
    <location>
        <begin position="1"/>
        <end position="29"/>
    </location>
</feature>
<dbReference type="PANTHER" id="PTHR37534">
    <property type="entry name" value="TRANSCRIPTIONAL ACTIVATOR PROTEIN UGA3"/>
    <property type="match status" value="1"/>
</dbReference>
<dbReference type="OMA" id="WMYYHAT"/>
<dbReference type="PROSITE" id="PS50048">
    <property type="entry name" value="ZN2_CY6_FUNGAL_2"/>
    <property type="match status" value="1"/>
</dbReference>
<dbReference type="EMBL" id="ABDF02000058">
    <property type="protein sequence ID" value="EHK21884.1"/>
    <property type="molecule type" value="Genomic_DNA"/>
</dbReference>
<dbReference type="InterPro" id="IPR001138">
    <property type="entry name" value="Zn2Cys6_DnaBD"/>
</dbReference>
<dbReference type="GO" id="GO:0008270">
    <property type="term" value="F:zinc ion binding"/>
    <property type="evidence" value="ECO:0007669"/>
    <property type="project" value="InterPro"/>
</dbReference>
<dbReference type="GO" id="GO:0045944">
    <property type="term" value="P:positive regulation of transcription by RNA polymerase II"/>
    <property type="evidence" value="ECO:0007669"/>
    <property type="project" value="TreeGrafter"/>
</dbReference>
<dbReference type="InterPro" id="IPR021858">
    <property type="entry name" value="Fun_TF"/>
</dbReference>
<gene>
    <name evidence="4" type="ORF">TRIVIDRAFT_135459</name>
</gene>
<dbReference type="GeneID" id="25787667"/>